<evidence type="ECO:0000313" key="2">
    <source>
        <dbReference type="Proteomes" id="UP000634004"/>
    </source>
</evidence>
<reference evidence="1" key="2">
    <citation type="submission" date="2020-09" db="EMBL/GenBank/DDBJ databases">
        <authorList>
            <person name="Sun Q."/>
            <person name="Kim S."/>
        </authorList>
    </citation>
    <scope>NUCLEOTIDE SEQUENCE</scope>
    <source>
        <strain evidence="1">KCTC 32513</strain>
    </source>
</reference>
<keyword evidence="2" id="KW-1185">Reference proteome</keyword>
<dbReference type="InterPro" id="IPR010836">
    <property type="entry name" value="SapC"/>
</dbReference>
<dbReference type="Proteomes" id="UP000634004">
    <property type="component" value="Unassembled WGS sequence"/>
</dbReference>
<reference evidence="1" key="1">
    <citation type="journal article" date="2014" name="Int. J. Syst. Evol. Microbiol.">
        <title>Complete genome sequence of Corynebacterium casei LMG S-19264T (=DSM 44701T), isolated from a smear-ripened cheese.</title>
        <authorList>
            <consortium name="US DOE Joint Genome Institute (JGI-PGF)"/>
            <person name="Walter F."/>
            <person name="Albersmeier A."/>
            <person name="Kalinowski J."/>
            <person name="Ruckert C."/>
        </authorList>
    </citation>
    <scope>NUCLEOTIDE SEQUENCE</scope>
    <source>
        <strain evidence="1">KCTC 32513</strain>
    </source>
</reference>
<dbReference type="Pfam" id="PF07277">
    <property type="entry name" value="SapC"/>
    <property type="match status" value="1"/>
</dbReference>
<dbReference type="AlphaFoldDB" id="A0A8J3CQR8"/>
<accession>A0A8J3CQR8</accession>
<proteinExistence type="predicted"/>
<evidence type="ECO:0000313" key="1">
    <source>
        <dbReference type="EMBL" id="GHA88421.1"/>
    </source>
</evidence>
<protein>
    <submittedName>
        <fullName evidence="1">Peptidase</fullName>
    </submittedName>
</protein>
<name>A0A8J3CQR8_9PROT</name>
<dbReference type="EMBL" id="BMZH01000003">
    <property type="protein sequence ID" value="GHA88421.1"/>
    <property type="molecule type" value="Genomic_DNA"/>
</dbReference>
<comment type="caution">
    <text evidence="1">The sequence shown here is derived from an EMBL/GenBank/DDBJ whole genome shotgun (WGS) entry which is preliminary data.</text>
</comment>
<gene>
    <name evidence="1" type="ORF">GCM10009069_09220</name>
</gene>
<dbReference type="RefSeq" id="WP_189495921.1">
    <property type="nucleotide sequence ID" value="NZ_BMZH01000003.1"/>
</dbReference>
<sequence>MAEAQQPTVSGNVMFYEKPVPLNREQHTGYGVTPVSKPFEFMRKSHFLPLTAAEFGAAAASYPIIFAGEDRSPLAVMGIRTEENLFVTDGQFHTDYYMPAFARRYPFVLASDQGNDRFVVCVDEKASCVTNKNPGQPFFTGEDTSTFTKEAFGFLQNFERDRQATTAMINELKDLDLFESKDMHFQGQNADGSPGERQKIADYFAISEEKLRNLPADKLKSLAERGILAVVYAHLISLSNWQRLVNMTLRLANEEQAAKA</sequence>
<organism evidence="1 2">
    <name type="scientific">Algimonas arctica</name>
    <dbReference type="NCBI Taxonomy" id="1479486"/>
    <lineage>
        <taxon>Bacteria</taxon>
        <taxon>Pseudomonadati</taxon>
        <taxon>Pseudomonadota</taxon>
        <taxon>Alphaproteobacteria</taxon>
        <taxon>Maricaulales</taxon>
        <taxon>Robiginitomaculaceae</taxon>
        <taxon>Algimonas</taxon>
    </lineage>
</organism>